<dbReference type="Proteomes" id="UP000593571">
    <property type="component" value="Unassembled WGS sequence"/>
</dbReference>
<evidence type="ECO:0000313" key="2">
    <source>
        <dbReference type="EMBL" id="KAF6431766.1"/>
    </source>
</evidence>
<organism evidence="2 3">
    <name type="scientific">Rousettus aegyptiacus</name>
    <name type="common">Egyptian fruit bat</name>
    <name type="synonym">Pteropus aegyptiacus</name>
    <dbReference type="NCBI Taxonomy" id="9407"/>
    <lineage>
        <taxon>Eukaryota</taxon>
        <taxon>Metazoa</taxon>
        <taxon>Chordata</taxon>
        <taxon>Craniata</taxon>
        <taxon>Vertebrata</taxon>
        <taxon>Euteleostomi</taxon>
        <taxon>Mammalia</taxon>
        <taxon>Eutheria</taxon>
        <taxon>Laurasiatheria</taxon>
        <taxon>Chiroptera</taxon>
        <taxon>Yinpterochiroptera</taxon>
        <taxon>Pteropodoidea</taxon>
        <taxon>Pteropodidae</taxon>
        <taxon>Rousettinae</taxon>
        <taxon>Rousettus</taxon>
    </lineage>
</organism>
<sequence>MVSPEPSANPDPRGRMSFRLATRGRCPEGAAPRQGVGALCPAPHSPALRAPPTGVPALYPSELPERPANRSLCTLRATLTGYHTQGGRHPGFAARGVRTRGSTWPWGRQRGAFWPTPGRQRGGCSGAFCGRSRSELNLGGNLGGSPAAAHAQPCAAGRV</sequence>
<gene>
    <name evidence="2" type="ORF">HJG63_008243</name>
</gene>
<accession>A0A7J8E8X0</accession>
<dbReference type="EMBL" id="JACASE010000010">
    <property type="protein sequence ID" value="KAF6431766.1"/>
    <property type="molecule type" value="Genomic_DNA"/>
</dbReference>
<proteinExistence type="predicted"/>
<evidence type="ECO:0000313" key="3">
    <source>
        <dbReference type="Proteomes" id="UP000593571"/>
    </source>
</evidence>
<comment type="caution">
    <text evidence="2">The sequence shown here is derived from an EMBL/GenBank/DDBJ whole genome shotgun (WGS) entry which is preliminary data.</text>
</comment>
<feature type="region of interest" description="Disordered" evidence="1">
    <location>
        <begin position="1"/>
        <end position="38"/>
    </location>
</feature>
<name>A0A7J8E8X0_ROUAE</name>
<reference evidence="2 3" key="1">
    <citation type="journal article" date="2020" name="Nature">
        <title>Six reference-quality genomes reveal evolution of bat adaptations.</title>
        <authorList>
            <person name="Jebb D."/>
            <person name="Huang Z."/>
            <person name="Pippel M."/>
            <person name="Hughes G.M."/>
            <person name="Lavrichenko K."/>
            <person name="Devanna P."/>
            <person name="Winkler S."/>
            <person name="Jermiin L.S."/>
            <person name="Skirmuntt E.C."/>
            <person name="Katzourakis A."/>
            <person name="Burkitt-Gray L."/>
            <person name="Ray D.A."/>
            <person name="Sullivan K.A.M."/>
            <person name="Roscito J.G."/>
            <person name="Kirilenko B.M."/>
            <person name="Davalos L.M."/>
            <person name="Corthals A.P."/>
            <person name="Power M.L."/>
            <person name="Jones G."/>
            <person name="Ransome R.D."/>
            <person name="Dechmann D.K.N."/>
            <person name="Locatelli A.G."/>
            <person name="Puechmaille S.J."/>
            <person name="Fedrigo O."/>
            <person name="Jarvis E.D."/>
            <person name="Hiller M."/>
            <person name="Vernes S.C."/>
            <person name="Myers E.W."/>
            <person name="Teeling E.C."/>
        </authorList>
    </citation>
    <scope>NUCLEOTIDE SEQUENCE [LARGE SCALE GENOMIC DNA]</scope>
    <source>
        <strain evidence="2">MRouAeg1</strain>
        <tissue evidence="2">Muscle</tissue>
    </source>
</reference>
<keyword evidence="3" id="KW-1185">Reference proteome</keyword>
<dbReference type="AlphaFoldDB" id="A0A7J8E8X0"/>
<evidence type="ECO:0000256" key="1">
    <source>
        <dbReference type="SAM" id="MobiDB-lite"/>
    </source>
</evidence>
<protein>
    <submittedName>
        <fullName evidence="2">Uncharacterized protein</fullName>
    </submittedName>
</protein>